<comment type="caution">
    <text evidence="3">The sequence shown here is derived from an EMBL/GenBank/DDBJ whole genome shotgun (WGS) entry which is preliminary data.</text>
</comment>
<accession>A0A1F4Y4N6</accession>
<feature type="transmembrane region" description="Helical" evidence="1">
    <location>
        <begin position="152"/>
        <end position="172"/>
    </location>
</feature>
<feature type="transmembrane region" description="Helical" evidence="1">
    <location>
        <begin position="112"/>
        <end position="132"/>
    </location>
</feature>
<dbReference type="EMBL" id="MEXB01000004">
    <property type="protein sequence ID" value="OGC88736.1"/>
    <property type="molecule type" value="Genomic_DNA"/>
</dbReference>
<dbReference type="InterPro" id="IPR043993">
    <property type="entry name" value="T4SS_pilin"/>
</dbReference>
<evidence type="ECO:0000256" key="2">
    <source>
        <dbReference type="SAM" id="SignalP"/>
    </source>
</evidence>
<evidence type="ECO:0000313" key="4">
    <source>
        <dbReference type="Proteomes" id="UP000176568"/>
    </source>
</evidence>
<feature type="chain" id="PRO_5009515552" description="DUF4190 domain-containing protein" evidence="2">
    <location>
        <begin position="30"/>
        <end position="257"/>
    </location>
</feature>
<name>A0A1F4Y4N6_9BACT</name>
<gene>
    <name evidence="3" type="ORF">A2419_03165</name>
</gene>
<sequence length="257" mass="27123">MKKYLLNFIGILFFFGVVFSPGTSQVTHAQITTSGCYTCSTSASNSCTRVGTPDINGVCAQGNPIYVNGETGQYAPGTGVQNNLSYTPLEPIPGQAGVATDFCGLLNTLFKVLIYLGGMVAVLFLVLGGITYMVSEVVDKRSMARERIKSSIIGLIILLSTYLILFTINPTLVNACNVLNGNTGGVVQSQSSVAAENAQKIAAAKAQCERNSGSKFCIVPNNGTCQTITPYQAAICENITPGQICVTRTLWFGGGCQ</sequence>
<evidence type="ECO:0000256" key="1">
    <source>
        <dbReference type="SAM" id="Phobius"/>
    </source>
</evidence>
<protein>
    <recommendedName>
        <fullName evidence="5">DUF4190 domain-containing protein</fullName>
    </recommendedName>
</protein>
<dbReference type="Pfam" id="PF18895">
    <property type="entry name" value="T4SS_pilin"/>
    <property type="match status" value="1"/>
</dbReference>
<keyword evidence="1" id="KW-0812">Transmembrane</keyword>
<dbReference type="AlphaFoldDB" id="A0A1F4Y4N6"/>
<keyword evidence="1" id="KW-1133">Transmembrane helix</keyword>
<proteinExistence type="predicted"/>
<evidence type="ECO:0008006" key="5">
    <source>
        <dbReference type="Google" id="ProtNLM"/>
    </source>
</evidence>
<feature type="signal peptide" evidence="2">
    <location>
        <begin position="1"/>
        <end position="29"/>
    </location>
</feature>
<evidence type="ECO:0000313" key="3">
    <source>
        <dbReference type="EMBL" id="OGC88736.1"/>
    </source>
</evidence>
<organism evidence="3 4">
    <name type="scientific">Candidatus Adlerbacteria bacterium RIFOXYC1_FULL_48_26</name>
    <dbReference type="NCBI Taxonomy" id="1797247"/>
    <lineage>
        <taxon>Bacteria</taxon>
        <taxon>Candidatus Adleribacteriota</taxon>
    </lineage>
</organism>
<reference evidence="3 4" key="1">
    <citation type="journal article" date="2016" name="Nat. Commun.">
        <title>Thousands of microbial genomes shed light on interconnected biogeochemical processes in an aquifer system.</title>
        <authorList>
            <person name="Anantharaman K."/>
            <person name="Brown C.T."/>
            <person name="Hug L.A."/>
            <person name="Sharon I."/>
            <person name="Castelle C.J."/>
            <person name="Probst A.J."/>
            <person name="Thomas B.C."/>
            <person name="Singh A."/>
            <person name="Wilkins M.J."/>
            <person name="Karaoz U."/>
            <person name="Brodie E.L."/>
            <person name="Williams K.H."/>
            <person name="Hubbard S.S."/>
            <person name="Banfield J.F."/>
        </authorList>
    </citation>
    <scope>NUCLEOTIDE SEQUENCE [LARGE SCALE GENOMIC DNA]</scope>
</reference>
<keyword evidence="1" id="KW-0472">Membrane</keyword>
<dbReference type="STRING" id="1797247.A2419_03165"/>
<keyword evidence="2" id="KW-0732">Signal</keyword>
<dbReference type="Proteomes" id="UP000176568">
    <property type="component" value="Unassembled WGS sequence"/>
</dbReference>